<comment type="caution">
    <text evidence="1">The sequence shown here is derived from an EMBL/GenBank/DDBJ whole genome shotgun (WGS) entry which is preliminary data.</text>
</comment>
<evidence type="ECO:0000313" key="1">
    <source>
        <dbReference type="EMBL" id="KDN94825.1"/>
    </source>
</evidence>
<gene>
    <name evidence="1" type="ORF">EI16_00480</name>
</gene>
<sequence length="85" mass="9829">MQLVEAVIRKDGIQLTIPTDYLKRQFFAGVTTNDRAIITDENDMLHYFCKQFENFDDDAKFGRFIDSVCSEAINNGETFLEPVEE</sequence>
<proteinExistence type="predicted"/>
<keyword evidence="2" id="KW-1185">Reference proteome</keyword>
<dbReference type="EMBL" id="JMIU01000001">
    <property type="protein sequence ID" value="KDN94825.1"/>
    <property type="molecule type" value="Genomic_DNA"/>
</dbReference>
<evidence type="ECO:0000313" key="2">
    <source>
        <dbReference type="Proteomes" id="UP000027341"/>
    </source>
</evidence>
<protein>
    <submittedName>
        <fullName evidence="1">Uncharacterized protein</fullName>
    </submittedName>
</protein>
<dbReference type="AlphaFoldDB" id="A0A066ZXJ6"/>
<dbReference type="RefSeq" id="WP_029908328.1">
    <property type="nucleotide sequence ID" value="NZ_AP020335.1"/>
</dbReference>
<accession>A0A066ZXJ6</accession>
<dbReference type="Proteomes" id="UP000027341">
    <property type="component" value="Unassembled WGS sequence"/>
</dbReference>
<organism evidence="1 2">
    <name type="scientific">Hydrogenovibrio marinus</name>
    <dbReference type="NCBI Taxonomy" id="28885"/>
    <lineage>
        <taxon>Bacteria</taxon>
        <taxon>Pseudomonadati</taxon>
        <taxon>Pseudomonadota</taxon>
        <taxon>Gammaproteobacteria</taxon>
        <taxon>Thiotrichales</taxon>
        <taxon>Piscirickettsiaceae</taxon>
        <taxon>Hydrogenovibrio</taxon>
    </lineage>
</organism>
<name>A0A066ZXJ6_HYDMR</name>
<reference evidence="1 2" key="1">
    <citation type="submission" date="2014-04" db="EMBL/GenBank/DDBJ databases">
        <title>Draft genome sequence of Hydrogenovibrio marinus MH-110, a model organism for aerobic H2 metabolism.</title>
        <authorList>
            <person name="Cha H.J."/>
            <person name="Jo B.H."/>
            <person name="Hwang B.H."/>
        </authorList>
    </citation>
    <scope>NUCLEOTIDE SEQUENCE [LARGE SCALE GENOMIC DNA]</scope>
    <source>
        <strain evidence="1 2">MH-110</strain>
    </source>
</reference>
<dbReference type="STRING" id="28885.EI16_00480"/>